<evidence type="ECO:0000256" key="1">
    <source>
        <dbReference type="ARBA" id="ARBA00022741"/>
    </source>
</evidence>
<dbReference type="PROSITE" id="PS00676">
    <property type="entry name" value="SIGMA54_INTERACT_2"/>
    <property type="match status" value="1"/>
</dbReference>
<evidence type="ECO:0000256" key="5">
    <source>
        <dbReference type="ARBA" id="ARBA00023163"/>
    </source>
</evidence>
<dbReference type="SUPFAM" id="SSF52540">
    <property type="entry name" value="P-loop containing nucleoside triphosphate hydrolases"/>
    <property type="match status" value="1"/>
</dbReference>
<evidence type="ECO:0000313" key="8">
    <source>
        <dbReference type="Proteomes" id="UP001169862"/>
    </source>
</evidence>
<dbReference type="InterPro" id="IPR002078">
    <property type="entry name" value="Sigma_54_int"/>
</dbReference>
<dbReference type="Pfam" id="PF25601">
    <property type="entry name" value="AAA_lid_14"/>
    <property type="match status" value="1"/>
</dbReference>
<keyword evidence="1" id="KW-0547">Nucleotide-binding</keyword>
<evidence type="ECO:0000313" key="7">
    <source>
        <dbReference type="EMBL" id="MDO6452329.1"/>
    </source>
</evidence>
<dbReference type="InterPro" id="IPR027417">
    <property type="entry name" value="P-loop_NTPase"/>
</dbReference>
<keyword evidence="2" id="KW-0067">ATP-binding</keyword>
<protein>
    <submittedName>
        <fullName evidence="7">Sigma 54-interacting transcriptional regulator</fullName>
    </submittedName>
</protein>
<dbReference type="InterPro" id="IPR025943">
    <property type="entry name" value="Sigma_54_int_dom_ATP-bd_2"/>
</dbReference>
<dbReference type="Gene3D" id="1.10.8.60">
    <property type="match status" value="1"/>
</dbReference>
<proteinExistence type="predicted"/>
<dbReference type="Pfam" id="PF00158">
    <property type="entry name" value="Sigma54_activat"/>
    <property type="match status" value="1"/>
</dbReference>
<evidence type="ECO:0000259" key="6">
    <source>
        <dbReference type="PROSITE" id="PS50045"/>
    </source>
</evidence>
<accession>A0AAW7XGD8</accession>
<dbReference type="PROSITE" id="PS50045">
    <property type="entry name" value="SIGMA54_INTERACT_4"/>
    <property type="match status" value="1"/>
</dbReference>
<sequence>MEFTIGCLSDPKDYANMETAIANFTHADDSFMVTKNLSCRHPGVVIAKTKDQLKHFQAEVLNLTTATPFVPRFLAIKPELLASITQEHLTTFSDILPCDSFKELCQKIVCRLQRTHAVKQCINQSKYSYFVHGISDAWQKTLFELTEAALFSSSPILITGANGTGKELAAQWINDVSLQAPPPSSSSTSTSAKTLTTVDCTGLSKELMGSELFGHAKGAFTGAHYNREGALDLANNGTLFLDEIGEMDIPLQAGLLRVLQEGTYKPVGSNTWKRSNFRLISATNRNLFEQQKTGQFRQDLYYRLSGWECKLPSLQERLADIVPLARLFIENATKKKITLDSCVESFLLTREYPGNIRELKHLCERIANRFVGGERITLADIPCSDLKDFFNPEHNQLMQLDNLVEMAVFSGINLKALQQRVNDTAKAVAIKHYDGNLKAAAKILGVHERTLQLHKARSKSDMASNNAC</sequence>
<reference evidence="7" key="1">
    <citation type="submission" date="2023-07" db="EMBL/GenBank/DDBJ databases">
        <title>Genome content predicts the carbon catabolic preferences of heterotrophic bacteria.</title>
        <authorList>
            <person name="Gralka M."/>
        </authorList>
    </citation>
    <scope>NUCLEOTIDE SEQUENCE</scope>
    <source>
        <strain evidence="7">I2M16</strain>
    </source>
</reference>
<dbReference type="RefSeq" id="WP_178968766.1">
    <property type="nucleotide sequence ID" value="NZ_CP041336.1"/>
</dbReference>
<evidence type="ECO:0000256" key="2">
    <source>
        <dbReference type="ARBA" id="ARBA00022840"/>
    </source>
</evidence>
<gene>
    <name evidence="7" type="ORF">Q4490_02020</name>
</gene>
<keyword evidence="4" id="KW-0238">DNA-binding</keyword>
<dbReference type="InterPro" id="IPR058031">
    <property type="entry name" value="AAA_lid_NorR"/>
</dbReference>
<dbReference type="Proteomes" id="UP001169862">
    <property type="component" value="Unassembled WGS sequence"/>
</dbReference>
<feature type="domain" description="Sigma-54 factor interaction" evidence="6">
    <location>
        <begin position="131"/>
        <end position="368"/>
    </location>
</feature>
<evidence type="ECO:0000256" key="4">
    <source>
        <dbReference type="ARBA" id="ARBA00023125"/>
    </source>
</evidence>
<keyword evidence="5" id="KW-0804">Transcription</keyword>
<organism evidence="7 8">
    <name type="scientific">Neptunomonas phycophila</name>
    <dbReference type="NCBI Taxonomy" id="1572645"/>
    <lineage>
        <taxon>Bacteria</taxon>
        <taxon>Pseudomonadati</taxon>
        <taxon>Pseudomonadota</taxon>
        <taxon>Gammaproteobacteria</taxon>
        <taxon>Oceanospirillales</taxon>
        <taxon>Oceanospirillaceae</taxon>
        <taxon>Neptunomonas</taxon>
    </lineage>
</organism>
<keyword evidence="3" id="KW-0805">Transcription regulation</keyword>
<dbReference type="PROSITE" id="PS00688">
    <property type="entry name" value="SIGMA54_INTERACT_3"/>
    <property type="match status" value="1"/>
</dbReference>
<dbReference type="GO" id="GO:0005524">
    <property type="term" value="F:ATP binding"/>
    <property type="evidence" value="ECO:0007669"/>
    <property type="project" value="UniProtKB-KW"/>
</dbReference>
<dbReference type="InterPro" id="IPR025944">
    <property type="entry name" value="Sigma_54_int_dom_CS"/>
</dbReference>
<dbReference type="GO" id="GO:0003677">
    <property type="term" value="F:DNA binding"/>
    <property type="evidence" value="ECO:0007669"/>
    <property type="project" value="UniProtKB-KW"/>
</dbReference>
<dbReference type="GeneID" id="89456327"/>
<dbReference type="GO" id="GO:0006355">
    <property type="term" value="P:regulation of DNA-templated transcription"/>
    <property type="evidence" value="ECO:0007669"/>
    <property type="project" value="InterPro"/>
</dbReference>
<dbReference type="PANTHER" id="PTHR32071">
    <property type="entry name" value="TRANSCRIPTIONAL REGULATORY PROTEIN"/>
    <property type="match status" value="1"/>
</dbReference>
<dbReference type="EMBL" id="JAUOPG010000001">
    <property type="protein sequence ID" value="MDO6452329.1"/>
    <property type="molecule type" value="Genomic_DNA"/>
</dbReference>
<comment type="caution">
    <text evidence="7">The sequence shown here is derived from an EMBL/GenBank/DDBJ whole genome shotgun (WGS) entry which is preliminary data.</text>
</comment>
<dbReference type="CDD" id="cd00009">
    <property type="entry name" value="AAA"/>
    <property type="match status" value="1"/>
</dbReference>
<evidence type="ECO:0000256" key="3">
    <source>
        <dbReference type="ARBA" id="ARBA00023015"/>
    </source>
</evidence>
<dbReference type="Gene3D" id="3.40.50.300">
    <property type="entry name" value="P-loop containing nucleotide triphosphate hydrolases"/>
    <property type="match status" value="1"/>
</dbReference>
<name>A0AAW7XGD8_9GAMM</name>
<dbReference type="AlphaFoldDB" id="A0AAW7XGD8"/>